<dbReference type="Proteomes" id="UP000800035">
    <property type="component" value="Unassembled WGS sequence"/>
</dbReference>
<dbReference type="OrthoDB" id="3759427at2759"/>
<feature type="non-terminal residue" evidence="1">
    <location>
        <position position="87"/>
    </location>
</feature>
<evidence type="ECO:0000313" key="1">
    <source>
        <dbReference type="EMBL" id="KAF1949652.1"/>
    </source>
</evidence>
<feature type="non-terminal residue" evidence="1">
    <location>
        <position position="1"/>
    </location>
</feature>
<dbReference type="EMBL" id="ML977034">
    <property type="protein sequence ID" value="KAF1949652.1"/>
    <property type="molecule type" value="Genomic_DNA"/>
</dbReference>
<protein>
    <submittedName>
        <fullName evidence="1">Uncharacterized protein</fullName>
    </submittedName>
</protein>
<gene>
    <name evidence="1" type="ORF">CC80DRAFT_362301</name>
</gene>
<name>A0A6A5TDA2_9PLEO</name>
<dbReference type="AlphaFoldDB" id="A0A6A5TDA2"/>
<sequence length="87" mass="10235">WYRAPLDNPSTSSSVVERMLMSLRCAETIEHNYAVDLFRLRMARILLYHYLEQRCIDIQEDPKLPNLLSQGKMISSVVLDEVLEDMY</sequence>
<keyword evidence="2" id="KW-1185">Reference proteome</keyword>
<organism evidence="1 2">
    <name type="scientific">Byssothecium circinans</name>
    <dbReference type="NCBI Taxonomy" id="147558"/>
    <lineage>
        <taxon>Eukaryota</taxon>
        <taxon>Fungi</taxon>
        <taxon>Dikarya</taxon>
        <taxon>Ascomycota</taxon>
        <taxon>Pezizomycotina</taxon>
        <taxon>Dothideomycetes</taxon>
        <taxon>Pleosporomycetidae</taxon>
        <taxon>Pleosporales</taxon>
        <taxon>Massarineae</taxon>
        <taxon>Massarinaceae</taxon>
        <taxon>Byssothecium</taxon>
    </lineage>
</organism>
<proteinExistence type="predicted"/>
<reference evidence="1" key="1">
    <citation type="journal article" date="2020" name="Stud. Mycol.">
        <title>101 Dothideomycetes genomes: a test case for predicting lifestyles and emergence of pathogens.</title>
        <authorList>
            <person name="Haridas S."/>
            <person name="Albert R."/>
            <person name="Binder M."/>
            <person name="Bloem J."/>
            <person name="Labutti K."/>
            <person name="Salamov A."/>
            <person name="Andreopoulos B."/>
            <person name="Baker S."/>
            <person name="Barry K."/>
            <person name="Bills G."/>
            <person name="Bluhm B."/>
            <person name="Cannon C."/>
            <person name="Castanera R."/>
            <person name="Culley D."/>
            <person name="Daum C."/>
            <person name="Ezra D."/>
            <person name="Gonzalez J."/>
            <person name="Henrissat B."/>
            <person name="Kuo A."/>
            <person name="Liang C."/>
            <person name="Lipzen A."/>
            <person name="Lutzoni F."/>
            <person name="Magnuson J."/>
            <person name="Mondo S."/>
            <person name="Nolan M."/>
            <person name="Ohm R."/>
            <person name="Pangilinan J."/>
            <person name="Park H.-J."/>
            <person name="Ramirez L."/>
            <person name="Alfaro M."/>
            <person name="Sun H."/>
            <person name="Tritt A."/>
            <person name="Yoshinaga Y."/>
            <person name="Zwiers L.-H."/>
            <person name="Turgeon B."/>
            <person name="Goodwin S."/>
            <person name="Spatafora J."/>
            <person name="Crous P."/>
            <person name="Grigoriev I."/>
        </authorList>
    </citation>
    <scope>NUCLEOTIDE SEQUENCE</scope>
    <source>
        <strain evidence="1">CBS 675.92</strain>
    </source>
</reference>
<evidence type="ECO:0000313" key="2">
    <source>
        <dbReference type="Proteomes" id="UP000800035"/>
    </source>
</evidence>
<accession>A0A6A5TDA2</accession>